<dbReference type="EMBL" id="CAEY01000176">
    <property type="status" value="NOT_ANNOTATED_CDS"/>
    <property type="molecule type" value="Genomic_DNA"/>
</dbReference>
<keyword evidence="2" id="KW-0732">Signal</keyword>
<evidence type="ECO:0000313" key="4">
    <source>
        <dbReference type="Proteomes" id="UP000015104"/>
    </source>
</evidence>
<evidence type="ECO:0000313" key="3">
    <source>
        <dbReference type="EnsemblMetazoa" id="tetur13g03450.1"/>
    </source>
</evidence>
<dbReference type="EnsemblMetazoa" id="tetur13g03450.1">
    <property type="protein sequence ID" value="tetur13g03450.1"/>
    <property type="gene ID" value="tetur13g03450"/>
</dbReference>
<feature type="compositionally biased region" description="Polar residues" evidence="1">
    <location>
        <begin position="37"/>
        <end position="53"/>
    </location>
</feature>
<accession>T1KKE5</accession>
<reference evidence="3" key="2">
    <citation type="submission" date="2015-06" db="UniProtKB">
        <authorList>
            <consortium name="EnsemblMetazoa"/>
        </authorList>
    </citation>
    <scope>IDENTIFICATION</scope>
</reference>
<dbReference type="Proteomes" id="UP000015104">
    <property type="component" value="Unassembled WGS sequence"/>
</dbReference>
<organism evidence="3 4">
    <name type="scientific">Tetranychus urticae</name>
    <name type="common">Two-spotted spider mite</name>
    <dbReference type="NCBI Taxonomy" id="32264"/>
    <lineage>
        <taxon>Eukaryota</taxon>
        <taxon>Metazoa</taxon>
        <taxon>Ecdysozoa</taxon>
        <taxon>Arthropoda</taxon>
        <taxon>Chelicerata</taxon>
        <taxon>Arachnida</taxon>
        <taxon>Acari</taxon>
        <taxon>Acariformes</taxon>
        <taxon>Trombidiformes</taxon>
        <taxon>Prostigmata</taxon>
        <taxon>Eleutherengona</taxon>
        <taxon>Raphignathae</taxon>
        <taxon>Tetranychoidea</taxon>
        <taxon>Tetranychidae</taxon>
        <taxon>Tetranychus</taxon>
    </lineage>
</organism>
<evidence type="ECO:0000256" key="2">
    <source>
        <dbReference type="SAM" id="SignalP"/>
    </source>
</evidence>
<name>T1KKE5_TETUR</name>
<feature type="region of interest" description="Disordered" evidence="1">
    <location>
        <begin position="36"/>
        <end position="67"/>
    </location>
</feature>
<evidence type="ECO:0000256" key="1">
    <source>
        <dbReference type="SAM" id="MobiDB-lite"/>
    </source>
</evidence>
<proteinExistence type="predicted"/>
<feature type="chain" id="PRO_5004591619" evidence="2">
    <location>
        <begin position="21"/>
        <end position="158"/>
    </location>
</feature>
<keyword evidence="4" id="KW-1185">Reference proteome</keyword>
<sequence length="158" mass="16696">MIKFIIFSCLFVSLFHQGLSINQENVGQHLRFKRSNKNVGSVTSGQPSTSPVASGTEDESSEGSKNPLKILSLTVGQLANMMSNKGYEPVLTSVIDQLQGALKTLKTTTDEAVGKLLNSESSSKAMKLLTSTGSKLSNILSNQGTSTGPSSVLTSVTK</sequence>
<dbReference type="HOGENOM" id="CLU_1671570_0_0_1"/>
<reference evidence="4" key="1">
    <citation type="submission" date="2011-08" db="EMBL/GenBank/DDBJ databases">
        <authorList>
            <person name="Rombauts S."/>
        </authorList>
    </citation>
    <scope>NUCLEOTIDE SEQUENCE</scope>
    <source>
        <strain evidence="4">London</strain>
    </source>
</reference>
<protein>
    <submittedName>
        <fullName evidence="3">Uncharacterized protein</fullName>
    </submittedName>
</protein>
<dbReference type="AlphaFoldDB" id="T1KKE5"/>
<feature type="signal peptide" evidence="2">
    <location>
        <begin position="1"/>
        <end position="20"/>
    </location>
</feature>